<dbReference type="SUPFAM" id="SSF75304">
    <property type="entry name" value="Amidase signature (AS) enzymes"/>
    <property type="match status" value="1"/>
</dbReference>
<dbReference type="InterPro" id="IPR023631">
    <property type="entry name" value="Amidase_dom"/>
</dbReference>
<dbReference type="EMBL" id="JAVAIL010000002">
    <property type="protein sequence ID" value="MDP4539717.1"/>
    <property type="molecule type" value="Genomic_DNA"/>
</dbReference>
<gene>
    <name evidence="3" type="ORF">Q9K01_08795</name>
</gene>
<dbReference type="InterPro" id="IPR052739">
    <property type="entry name" value="FAAH2"/>
</dbReference>
<dbReference type="PANTHER" id="PTHR43372">
    <property type="entry name" value="FATTY-ACID AMIDE HYDROLASE"/>
    <property type="match status" value="1"/>
</dbReference>
<dbReference type="InterPro" id="IPR036928">
    <property type="entry name" value="AS_sf"/>
</dbReference>
<sequence>MAYPTLTDKPGALETAAAIRAGELSPREAVGHAIARIEKLDAKINAVVVCDFERARETASALDGQTARADQPLFGVPMTIKESFDIEGLPTSWGHERYAGNIASRDAEVVERLKRAGAIFLGKTNIPPDLADWQSNNPVHGRTSNPHDHERSPGGSSGGAAAAVASGMVACEFGSDIGGSIRVPAHFCGIWGHKASWGLINLQGHYHPALSTSHGFAGAHDGVLGVVGPLARNGEDLEVLVRITGQRPLPTRGKPLRECRMLLLMGHPASPVDASVREPIEAAAKELERAGVRIERSSDHLPDLARQHSTYMKMLAIAMARGAPAPDGTSASASEWFALLDAQAVNAAAWSALFEHYDFVLAPPAPTLAFEHRDEAYFKGTATIDGTSRHAADGLAWAGLASFPNLPATVLPVGESDGLPCGMQVIGPLWGDLDCIAAARSIGLILHS</sequence>
<evidence type="ECO:0000313" key="4">
    <source>
        <dbReference type="Proteomes" id="UP001235664"/>
    </source>
</evidence>
<feature type="region of interest" description="Disordered" evidence="1">
    <location>
        <begin position="131"/>
        <end position="160"/>
    </location>
</feature>
<dbReference type="Pfam" id="PF01425">
    <property type="entry name" value="Amidase"/>
    <property type="match status" value="2"/>
</dbReference>
<evidence type="ECO:0000313" key="3">
    <source>
        <dbReference type="EMBL" id="MDP4539717.1"/>
    </source>
</evidence>
<organism evidence="3 4">
    <name type="scientific">Qipengyuania benthica</name>
    <dbReference type="NCBI Taxonomy" id="3067651"/>
    <lineage>
        <taxon>Bacteria</taxon>
        <taxon>Pseudomonadati</taxon>
        <taxon>Pseudomonadota</taxon>
        <taxon>Alphaproteobacteria</taxon>
        <taxon>Sphingomonadales</taxon>
        <taxon>Erythrobacteraceae</taxon>
        <taxon>Qipengyuania</taxon>
    </lineage>
</organism>
<reference evidence="3 4" key="1">
    <citation type="submission" date="2023-08" db="EMBL/GenBank/DDBJ databases">
        <title>genomic of DY56.</title>
        <authorList>
            <person name="Wang Y."/>
        </authorList>
    </citation>
    <scope>NUCLEOTIDE SEQUENCE [LARGE SCALE GENOMIC DNA]</scope>
    <source>
        <strain evidence="3 4">DY56-A-20</strain>
    </source>
</reference>
<comment type="caution">
    <text evidence="3">The sequence shown here is derived from an EMBL/GenBank/DDBJ whole genome shotgun (WGS) entry which is preliminary data.</text>
</comment>
<keyword evidence="4" id="KW-1185">Reference proteome</keyword>
<evidence type="ECO:0000256" key="1">
    <source>
        <dbReference type="SAM" id="MobiDB-lite"/>
    </source>
</evidence>
<accession>A0ABT9H8R8</accession>
<dbReference type="PANTHER" id="PTHR43372:SF4">
    <property type="entry name" value="FATTY-ACID AMIDE HYDROLASE 2"/>
    <property type="match status" value="1"/>
</dbReference>
<dbReference type="Gene3D" id="3.90.1300.10">
    <property type="entry name" value="Amidase signature (AS) domain"/>
    <property type="match status" value="1"/>
</dbReference>
<dbReference type="RefSeq" id="WP_305929833.1">
    <property type="nucleotide sequence ID" value="NZ_JAVAIL010000002.1"/>
</dbReference>
<evidence type="ECO:0000259" key="2">
    <source>
        <dbReference type="Pfam" id="PF01425"/>
    </source>
</evidence>
<feature type="domain" description="Amidase" evidence="2">
    <location>
        <begin position="29"/>
        <end position="317"/>
    </location>
</feature>
<protein>
    <submittedName>
        <fullName evidence="3">Amidase family protein</fullName>
    </submittedName>
</protein>
<name>A0ABT9H8R8_9SPHN</name>
<feature type="domain" description="Amidase" evidence="2">
    <location>
        <begin position="345"/>
        <end position="433"/>
    </location>
</feature>
<feature type="compositionally biased region" description="Polar residues" evidence="1">
    <location>
        <begin position="133"/>
        <end position="144"/>
    </location>
</feature>
<dbReference type="Proteomes" id="UP001235664">
    <property type="component" value="Unassembled WGS sequence"/>
</dbReference>
<proteinExistence type="predicted"/>